<dbReference type="GeneTree" id="ENSGT00940000153866"/>
<reference evidence="8" key="4">
    <citation type="submission" date="2025-08" db="UniProtKB">
        <authorList>
            <consortium name="Ensembl"/>
        </authorList>
    </citation>
    <scope>IDENTIFICATION</scope>
</reference>
<keyword evidence="5" id="KW-0966">Cell projection</keyword>
<feature type="domain" description="Enkurin" evidence="7">
    <location>
        <begin position="231"/>
        <end position="323"/>
    </location>
</feature>
<reference evidence="8" key="5">
    <citation type="submission" date="2025-09" db="UniProtKB">
        <authorList>
            <consortium name="Ensembl"/>
        </authorList>
    </citation>
    <scope>IDENTIFICATION</scope>
</reference>
<dbReference type="InterPro" id="IPR027012">
    <property type="entry name" value="Enkurin_dom"/>
</dbReference>
<evidence type="ECO:0000313" key="8">
    <source>
        <dbReference type="Ensembl" id="ENSCMIP00000003199.1"/>
    </source>
</evidence>
<keyword evidence="9" id="KW-1185">Reference proteome</keyword>
<evidence type="ECO:0000256" key="1">
    <source>
        <dbReference type="ARBA" id="ARBA00004138"/>
    </source>
</evidence>
<name>A0A4W3GZD0_CALMI</name>
<dbReference type="GO" id="GO:0005881">
    <property type="term" value="C:cytoplasmic microtubule"/>
    <property type="evidence" value="ECO:0007669"/>
    <property type="project" value="TreeGrafter"/>
</dbReference>
<dbReference type="InParanoid" id="A0A4W3GZD0"/>
<feature type="compositionally biased region" description="Basic and acidic residues" evidence="6">
    <location>
        <begin position="68"/>
        <end position="83"/>
    </location>
</feature>
<evidence type="ECO:0000313" key="9">
    <source>
        <dbReference type="Proteomes" id="UP000314986"/>
    </source>
</evidence>
<reference evidence="9" key="3">
    <citation type="journal article" date="2014" name="Nature">
        <title>Elephant shark genome provides unique insights into gnathostome evolution.</title>
        <authorList>
            <consortium name="International Elephant Shark Genome Sequencing Consortium"/>
            <person name="Venkatesh B."/>
            <person name="Lee A.P."/>
            <person name="Ravi V."/>
            <person name="Maurya A.K."/>
            <person name="Lian M.M."/>
            <person name="Swann J.B."/>
            <person name="Ohta Y."/>
            <person name="Flajnik M.F."/>
            <person name="Sutoh Y."/>
            <person name="Kasahara M."/>
            <person name="Hoon S."/>
            <person name="Gangu V."/>
            <person name="Roy S.W."/>
            <person name="Irimia M."/>
            <person name="Korzh V."/>
            <person name="Kondrychyn I."/>
            <person name="Lim Z.W."/>
            <person name="Tay B.H."/>
            <person name="Tohari S."/>
            <person name="Kong K.W."/>
            <person name="Ho S."/>
            <person name="Lorente-Galdos B."/>
            <person name="Quilez J."/>
            <person name="Marques-Bonet T."/>
            <person name="Raney B.J."/>
            <person name="Ingham P.W."/>
            <person name="Tay A."/>
            <person name="Hillier L.W."/>
            <person name="Minx P."/>
            <person name="Boehm T."/>
            <person name="Wilson R.K."/>
            <person name="Brenner S."/>
            <person name="Warren W.C."/>
        </authorList>
    </citation>
    <scope>NUCLEOTIDE SEQUENCE [LARGE SCALE GENOMIC DNA]</scope>
</reference>
<evidence type="ECO:0000256" key="5">
    <source>
        <dbReference type="ARBA" id="ARBA00023273"/>
    </source>
</evidence>
<dbReference type="AlphaFoldDB" id="A0A4W3GZD0"/>
<dbReference type="Ensembl" id="ENSCMIT00000003317.1">
    <property type="protein sequence ID" value="ENSCMIP00000003199.1"/>
    <property type="gene ID" value="ENSCMIG00000001903.1"/>
</dbReference>
<feature type="compositionally biased region" description="Basic and acidic residues" evidence="6">
    <location>
        <begin position="236"/>
        <end position="247"/>
    </location>
</feature>
<evidence type="ECO:0000256" key="3">
    <source>
        <dbReference type="ARBA" id="ARBA00022490"/>
    </source>
</evidence>
<dbReference type="GO" id="GO:0005929">
    <property type="term" value="C:cilium"/>
    <property type="evidence" value="ECO:0007669"/>
    <property type="project" value="UniProtKB-SubCell"/>
</dbReference>
<keyword evidence="3" id="KW-0963">Cytoplasm</keyword>
<evidence type="ECO:0000256" key="2">
    <source>
        <dbReference type="ARBA" id="ARBA00004245"/>
    </source>
</evidence>
<dbReference type="STRING" id="7868.ENSCMIP00000003199"/>
<organism evidence="8 9">
    <name type="scientific">Callorhinchus milii</name>
    <name type="common">Ghost shark</name>
    <dbReference type="NCBI Taxonomy" id="7868"/>
    <lineage>
        <taxon>Eukaryota</taxon>
        <taxon>Metazoa</taxon>
        <taxon>Chordata</taxon>
        <taxon>Craniata</taxon>
        <taxon>Vertebrata</taxon>
        <taxon>Chondrichthyes</taxon>
        <taxon>Holocephali</taxon>
        <taxon>Chimaeriformes</taxon>
        <taxon>Callorhinchidae</taxon>
        <taxon>Callorhinchus</taxon>
    </lineage>
</organism>
<accession>A0A4W3GZD0</accession>
<comment type="subcellular location">
    <subcellularLocation>
        <location evidence="1">Cell projection</location>
        <location evidence="1">Cilium</location>
    </subcellularLocation>
    <subcellularLocation>
        <location evidence="2">Cytoplasm</location>
        <location evidence="2">Cytoskeleton</location>
    </subcellularLocation>
</comment>
<dbReference type="OMA" id="DHWRKEA"/>
<keyword evidence="4" id="KW-0206">Cytoskeleton</keyword>
<dbReference type="Proteomes" id="UP000314986">
    <property type="component" value="Unassembled WGS sequence"/>
</dbReference>
<dbReference type="InterPro" id="IPR052102">
    <property type="entry name" value="Enkurin_domain-protein"/>
</dbReference>
<evidence type="ECO:0000259" key="7">
    <source>
        <dbReference type="PROSITE" id="PS51665"/>
    </source>
</evidence>
<feature type="region of interest" description="Disordered" evidence="6">
    <location>
        <begin position="63"/>
        <end position="83"/>
    </location>
</feature>
<dbReference type="PANTHER" id="PTHR21490:SF2">
    <property type="entry name" value="ENKURIN DOMAIN-CONTAINING PROTEIN 1"/>
    <property type="match status" value="1"/>
</dbReference>
<feature type="region of interest" description="Disordered" evidence="6">
    <location>
        <begin position="236"/>
        <end position="259"/>
    </location>
</feature>
<evidence type="ECO:0000256" key="4">
    <source>
        <dbReference type="ARBA" id="ARBA00023212"/>
    </source>
</evidence>
<evidence type="ECO:0000256" key="6">
    <source>
        <dbReference type="SAM" id="MobiDB-lite"/>
    </source>
</evidence>
<feature type="region of interest" description="Disordered" evidence="6">
    <location>
        <begin position="1"/>
        <end position="36"/>
    </location>
</feature>
<protein>
    <submittedName>
        <fullName evidence="8">Enkurin domain containing 1</fullName>
    </submittedName>
</protein>
<dbReference type="PANTHER" id="PTHR21490">
    <property type="entry name" value="ENKURIN-RELATED"/>
    <property type="match status" value="1"/>
</dbReference>
<sequence length="326" mass="37641">EGNGPQLSFLSGPLAPDPTLYPTCYSARPSRPPPRVRSNALDYLERGQKGTVGMLLQLEGVSLYGESPPKKKEPKDHEKENLRRMREIQRKCRERELERGLSGPKPVKALWKSQKYQTVPSKVMAQLQEFLPPKHPESHHSYLKAHSRCGTGLTPTRCPSPSPPKAESSIEIQVKGVNVDFVRRNAQNAKRMPVRRSKSLQCLSDVLERKQKEQEDYITKNKGHLPQYLVERRGQWRKEAEERRRNIPDPSMPPGHTRMPEKERLETLNSLQQTQHQLTKQLLMFPVRVDTISMKNRRTELERKLAEIEEAIKIFSRPKVFIKINA</sequence>
<reference evidence="9" key="2">
    <citation type="journal article" date="2007" name="PLoS Biol.">
        <title>Survey sequencing and comparative analysis of the elephant shark (Callorhinchus milii) genome.</title>
        <authorList>
            <person name="Venkatesh B."/>
            <person name="Kirkness E.F."/>
            <person name="Loh Y.H."/>
            <person name="Halpern A.L."/>
            <person name="Lee A.P."/>
            <person name="Johnson J."/>
            <person name="Dandona N."/>
            <person name="Viswanathan L.D."/>
            <person name="Tay A."/>
            <person name="Venter J.C."/>
            <person name="Strausberg R.L."/>
            <person name="Brenner S."/>
        </authorList>
    </citation>
    <scope>NUCLEOTIDE SEQUENCE [LARGE SCALE GENOMIC DNA]</scope>
</reference>
<dbReference type="PROSITE" id="PS51665">
    <property type="entry name" value="ENKURIN"/>
    <property type="match status" value="1"/>
</dbReference>
<reference evidence="9" key="1">
    <citation type="journal article" date="2006" name="Science">
        <title>Ancient noncoding elements conserved in the human genome.</title>
        <authorList>
            <person name="Venkatesh B."/>
            <person name="Kirkness E.F."/>
            <person name="Loh Y.H."/>
            <person name="Halpern A.L."/>
            <person name="Lee A.P."/>
            <person name="Johnson J."/>
            <person name="Dandona N."/>
            <person name="Viswanathan L.D."/>
            <person name="Tay A."/>
            <person name="Venter J.C."/>
            <person name="Strausberg R.L."/>
            <person name="Brenner S."/>
        </authorList>
    </citation>
    <scope>NUCLEOTIDE SEQUENCE [LARGE SCALE GENOMIC DNA]</scope>
</reference>
<dbReference type="Pfam" id="PF13864">
    <property type="entry name" value="Enkurin"/>
    <property type="match status" value="1"/>
</dbReference>
<proteinExistence type="predicted"/>